<evidence type="ECO:0000256" key="3">
    <source>
        <dbReference type="ARBA" id="ARBA00022764"/>
    </source>
</evidence>
<organism evidence="5 6">
    <name type="scientific">Oceanicella actignis</name>
    <dbReference type="NCBI Taxonomy" id="1189325"/>
    <lineage>
        <taxon>Bacteria</taxon>
        <taxon>Pseudomonadati</taxon>
        <taxon>Pseudomonadota</taxon>
        <taxon>Alphaproteobacteria</taxon>
        <taxon>Rhodobacterales</taxon>
        <taxon>Paracoccaceae</taxon>
        <taxon>Oceanicella</taxon>
    </lineage>
</organism>
<evidence type="ECO:0000256" key="1">
    <source>
        <dbReference type="ARBA" id="ARBA00004418"/>
    </source>
</evidence>
<evidence type="ECO:0000256" key="4">
    <source>
        <dbReference type="SAM" id="SignalP"/>
    </source>
</evidence>
<reference evidence="5 6" key="1">
    <citation type="submission" date="2016-12" db="EMBL/GenBank/DDBJ databases">
        <authorList>
            <person name="Song W.-J."/>
            <person name="Kurnit D.M."/>
        </authorList>
    </citation>
    <scope>NUCLEOTIDE SEQUENCE [LARGE SCALE GENOMIC DNA]</scope>
    <source>
        <strain evidence="5 6">CGMCC 1.10808</strain>
    </source>
</reference>
<dbReference type="Proteomes" id="UP000184066">
    <property type="component" value="Unassembled WGS sequence"/>
</dbReference>
<keyword evidence="6" id="KW-1185">Reference proteome</keyword>
<dbReference type="NCBIfam" id="NF037995">
    <property type="entry name" value="TRAP_S1"/>
    <property type="match status" value="1"/>
</dbReference>
<dbReference type="STRING" id="1189325.SAMN04488119_102324"/>
<feature type="signal peptide" evidence="4">
    <location>
        <begin position="1"/>
        <end position="20"/>
    </location>
</feature>
<dbReference type="PANTHER" id="PTHR33376:SF4">
    <property type="entry name" value="SIALIC ACID-BINDING PERIPLASMIC PROTEIN SIAP"/>
    <property type="match status" value="1"/>
</dbReference>
<feature type="chain" id="PRO_5009929013" evidence="4">
    <location>
        <begin position="21"/>
        <end position="322"/>
    </location>
</feature>
<name>A0A1M7RVC8_9RHOB</name>
<dbReference type="PANTHER" id="PTHR33376">
    <property type="match status" value="1"/>
</dbReference>
<sequence length="322" mass="34477">MKRILLAAGGAMLLASAAAAETWDMPMAYADGNYHTQNGKLFAQAVGLCTGGDLKITVHGGGSLFKGNEIKRAVQTGQAQIGERLLSAHQNENPLFGVDSVPFLATSFEASDKLWNVALPRIEAALEAQNLVYLYSVPWPPQGLYVNKPVESLADLKGLKFRAYNAATARLAELAGMVPVQIEAAELSQALATGVAEAFISSGSTGYDRKVWEHLSHFYDAQAWLPRNTVFVNKDAWDGLSEHNRNCLRSAAMMARVAGTTRARELSGWYLQQLAANGMKVQAPGPQLAADLEKIGKTMAAEWAEAAGADGKAILEAFAAAR</sequence>
<gene>
    <name evidence="5" type="ORF">SAMN05216200_101194</name>
</gene>
<dbReference type="EMBL" id="FRDL01000001">
    <property type="protein sequence ID" value="SHN50255.1"/>
    <property type="molecule type" value="Genomic_DNA"/>
</dbReference>
<keyword evidence="2 4" id="KW-0732">Signal</keyword>
<dbReference type="Pfam" id="PF03480">
    <property type="entry name" value="DctP"/>
    <property type="match status" value="1"/>
</dbReference>
<evidence type="ECO:0000256" key="2">
    <source>
        <dbReference type="ARBA" id="ARBA00022729"/>
    </source>
</evidence>
<dbReference type="GO" id="GO:0042597">
    <property type="term" value="C:periplasmic space"/>
    <property type="evidence" value="ECO:0007669"/>
    <property type="project" value="UniProtKB-SubCell"/>
</dbReference>
<dbReference type="InterPro" id="IPR018389">
    <property type="entry name" value="DctP_fam"/>
</dbReference>
<protein>
    <submittedName>
        <fullName evidence="5">TRAP-type C4-dicarboxylate transport system, substrate-binding protein</fullName>
    </submittedName>
</protein>
<dbReference type="InterPro" id="IPR038404">
    <property type="entry name" value="TRAP_DctP_sf"/>
</dbReference>
<dbReference type="Gene3D" id="3.40.190.170">
    <property type="entry name" value="Bacterial extracellular solute-binding protein, family 7"/>
    <property type="match status" value="1"/>
</dbReference>
<proteinExistence type="predicted"/>
<dbReference type="GO" id="GO:0055085">
    <property type="term" value="P:transmembrane transport"/>
    <property type="evidence" value="ECO:0007669"/>
    <property type="project" value="InterPro"/>
</dbReference>
<dbReference type="AlphaFoldDB" id="A0A1M7RVC8"/>
<comment type="subcellular location">
    <subcellularLocation>
        <location evidence="1">Periplasm</location>
    </subcellularLocation>
</comment>
<dbReference type="RefSeq" id="WP_072745782.1">
    <property type="nucleotide sequence ID" value="NZ_FOHL01000002.1"/>
</dbReference>
<evidence type="ECO:0000313" key="6">
    <source>
        <dbReference type="Proteomes" id="UP000184066"/>
    </source>
</evidence>
<evidence type="ECO:0000313" key="5">
    <source>
        <dbReference type="EMBL" id="SHN50255.1"/>
    </source>
</evidence>
<dbReference type="SUPFAM" id="SSF53850">
    <property type="entry name" value="Periplasmic binding protein-like II"/>
    <property type="match status" value="1"/>
</dbReference>
<dbReference type="OrthoDB" id="9783941at2"/>
<keyword evidence="3" id="KW-0574">Periplasm</keyword>
<accession>A0A1M7RVC8</accession>
<dbReference type="CDD" id="cd13602">
    <property type="entry name" value="PBP2_TRAP_BpDctp6_7"/>
    <property type="match status" value="1"/>
</dbReference>